<protein>
    <submittedName>
        <fullName evidence="1">Uncharacterized protein</fullName>
    </submittedName>
</protein>
<keyword evidence="1" id="KW-0934">Plastid</keyword>
<sequence length="255" mass="29635">MRLGMIISGILCEGILFMPNQHKNYMTFFQYIIAEFTYTWQFDYVKNYSPLIVIPDWCLLEQQLTGLEGFVVHRLLHIMSYFYICRLQRMPLHPETHVQDLKVPIRKLQAFVFRGTELETSQHGLNVLKTSLKAAELIKFAVGNQEVNGLTVTFQREKIDSVVRLMFHDIVVENLMQVGIPVYVPAPAISSLVTRFLLVNQFHFKSYVVEYSMSTYTSLLSVYTTSRFYVMPVEHTGLDKLRGQRKQSHLQLLDG</sequence>
<keyword evidence="1" id="KW-0150">Chloroplast</keyword>
<name>Q9T4A4_NEPOL</name>
<dbReference type="RefSeq" id="NP_050904.1">
    <property type="nucleotide sequence ID" value="NC_000927.1"/>
</dbReference>
<dbReference type="RefSeq" id="NP_050943.1">
    <property type="nucleotide sequence ID" value="NC_000927.1"/>
</dbReference>
<dbReference type="GeneID" id="1496883"/>
<proteinExistence type="predicted"/>
<reference evidence="1" key="1">
    <citation type="journal article" date="1999" name="Proc. Natl. Acad. Sci. U.S.A.">
        <title>The complete chloroplast DNA sequence of the green alga Nephroselmis olivacea: insights into the architecture of ancestral chloroplast genomes.</title>
        <authorList>
            <person name="Turmel M."/>
            <person name="Otis C."/>
            <person name="Lemieux C."/>
        </authorList>
    </citation>
    <scope>NUCLEOTIDE SEQUENCE [LARGE SCALE GENOMIC DNA]</scope>
    <source>
        <strain>NIES-484</strain>
    </source>
</reference>
<geneLocation type="chloroplast" evidence="1"/>
<dbReference type="EMBL" id="AF137379">
    <property type="protein sequence ID" value="AAD54914.1"/>
    <property type="molecule type" value="Genomic_DNA"/>
</dbReference>
<evidence type="ECO:0000313" key="1">
    <source>
        <dbReference type="EMBL" id="AAD54914.1"/>
    </source>
</evidence>
<accession>Q9T4A4</accession>
<organism evidence="1">
    <name type="scientific">Nephroselmis olivacea</name>
    <name type="common">Green alga</name>
    <dbReference type="NCBI Taxonomy" id="31312"/>
    <lineage>
        <taxon>Eukaryota</taxon>
        <taxon>Viridiplantae</taxon>
        <taxon>Chlorophyta</taxon>
        <taxon>Nephroselmidophyceae</taxon>
        <taxon>Nephroselmidales</taxon>
        <taxon>Nephroselmidaceae</taxon>
        <taxon>Nephroselmis</taxon>
    </lineage>
</organism>
<dbReference type="AlphaFoldDB" id="Q9T4A4"/>
<dbReference type="EMBL" id="AF137379">
    <property type="protein sequence ID" value="AAD54875.1"/>
    <property type="molecule type" value="Genomic_DNA"/>
</dbReference>
<dbReference type="GeneID" id="1496901"/>